<evidence type="ECO:0000313" key="2">
    <source>
        <dbReference type="Proteomes" id="UP000886595"/>
    </source>
</evidence>
<comment type="caution">
    <text evidence="1">The sequence shown here is derived from an EMBL/GenBank/DDBJ whole genome shotgun (WGS) entry which is preliminary data.</text>
</comment>
<evidence type="ECO:0000313" key="1">
    <source>
        <dbReference type="EMBL" id="KAG2305211.1"/>
    </source>
</evidence>
<organism evidence="1 2">
    <name type="scientific">Brassica carinata</name>
    <name type="common">Ethiopian mustard</name>
    <name type="synonym">Abyssinian cabbage</name>
    <dbReference type="NCBI Taxonomy" id="52824"/>
    <lineage>
        <taxon>Eukaryota</taxon>
        <taxon>Viridiplantae</taxon>
        <taxon>Streptophyta</taxon>
        <taxon>Embryophyta</taxon>
        <taxon>Tracheophyta</taxon>
        <taxon>Spermatophyta</taxon>
        <taxon>Magnoliopsida</taxon>
        <taxon>eudicotyledons</taxon>
        <taxon>Gunneridae</taxon>
        <taxon>Pentapetalae</taxon>
        <taxon>rosids</taxon>
        <taxon>malvids</taxon>
        <taxon>Brassicales</taxon>
        <taxon>Brassicaceae</taxon>
        <taxon>Brassiceae</taxon>
        <taxon>Brassica</taxon>
    </lineage>
</organism>
<reference evidence="1 2" key="1">
    <citation type="submission" date="2020-02" db="EMBL/GenBank/DDBJ databases">
        <authorList>
            <person name="Ma Q."/>
            <person name="Huang Y."/>
            <person name="Song X."/>
            <person name="Pei D."/>
        </authorList>
    </citation>
    <scope>NUCLEOTIDE SEQUENCE [LARGE SCALE GENOMIC DNA]</scope>
    <source>
        <strain evidence="1">Sxm20200214</strain>
        <tissue evidence="1">Leaf</tissue>
    </source>
</reference>
<dbReference type="InterPro" id="IPR027417">
    <property type="entry name" value="P-loop_NTPase"/>
</dbReference>
<proteinExistence type="predicted"/>
<dbReference type="Gene3D" id="3.40.50.300">
    <property type="entry name" value="P-loop containing nucleotide triphosphate hydrolases"/>
    <property type="match status" value="1"/>
</dbReference>
<protein>
    <submittedName>
        <fullName evidence="1">Uncharacterized protein</fullName>
    </submittedName>
</protein>
<dbReference type="AlphaFoldDB" id="A0A8X7V9P8"/>
<accession>A0A8X7V9P8</accession>
<dbReference type="EMBL" id="JAAMPC010000007">
    <property type="protein sequence ID" value="KAG2305211.1"/>
    <property type="molecule type" value="Genomic_DNA"/>
</dbReference>
<gene>
    <name evidence="1" type="ORF">Bca52824_033862</name>
</gene>
<keyword evidence="2" id="KW-1185">Reference proteome</keyword>
<dbReference type="SUPFAM" id="SSF52540">
    <property type="entry name" value="P-loop containing nucleoside triphosphate hydrolases"/>
    <property type="match status" value="1"/>
</dbReference>
<dbReference type="Proteomes" id="UP000886595">
    <property type="component" value="Unassembled WGS sequence"/>
</dbReference>
<name>A0A8X7V9P8_BRACI</name>
<dbReference type="OrthoDB" id="1744587at2759"/>
<sequence>MRSWEESKVTSEFSLAVERTGYKTLSPIQRAAIHLDSNSVMLSALQKLVLKRLLFCVLPMELAQQIEEETVKFAHYLGLSVTSIVGGLSIEEHGFKITQGCEIVILSCPGRLIDCLDRRYAVYGENYLYNKIYGPPIYDMYDDDDQN</sequence>